<organism evidence="6 7">
    <name type="scientific">Mixia osmundae (strain CBS 9802 / IAM 14324 / JCM 22182 / KY 12970)</name>
    <dbReference type="NCBI Taxonomy" id="764103"/>
    <lineage>
        <taxon>Eukaryota</taxon>
        <taxon>Fungi</taxon>
        <taxon>Dikarya</taxon>
        <taxon>Basidiomycota</taxon>
        <taxon>Pucciniomycotina</taxon>
        <taxon>Mixiomycetes</taxon>
        <taxon>Mixiales</taxon>
        <taxon>Mixiaceae</taxon>
        <taxon>Mixia</taxon>
    </lineage>
</organism>
<keyword evidence="3 4" id="KW-0175">Coiled coil</keyword>
<sequence>MESPLGALQQRRQQRLAKSERKPSLTEQRRPSGPPESSSNRRSSQNFATSPLSSRPATLDDCADEQSASEQEPVDESTDSLMALNTAYNMRIGPDLVAEPDMSDLIRRNNLVSTNAASTQATPTGSLRSILKSKVALPDASPLRAPPPHPHIRQLFDVGVHAGPEQVRSRQVTFSSSTEGLAGISDDSFDELDGRLEDHQQESSPDKRNMGYERHVLISPATSPIKTGITGSPCSPLPALPEQMGFLTASSVSLVSLTEDNSQLLDTTEPVLRAWDETVSDLGASDIVSSQPFHEQMKKTPCAIRRDSGDFSTPASVYTTPSSQLGMSAVNARSPFVCTSPFSNLKTRLFDHRTYQRELHSGILEAQQRELAAKDVLIDRLRGDAAEARQALNALATTPANQKDSQPLSQQLDRLLLHVIDSADRSDETDATNDALRWELANRESDLRDQAIRNQLLSYNGVDLHDRLSRHEQQASVHVQLISDLEALNAEQECMIRDLQIRQSTPEAAPTSSVEKQLDEARQDLVKATEEIAILKQNENAHQATQLVKDQQIYTLEATQTSLLHDMEQAQQIHAHLVVAHSEVMRELAAATQALMQQSTDQQATMTKISDLEIALTQSQAAFAKSDAMLSQLQDEQKLQRNEAEQIRAGHREEALISQAALRDAEIVNSELREQHRQLLARHEGTQTELNNRLGDEEATAALATKYEVLQRAQISAARDYQEREAIWQERLAGLQAEVEQHTRSIRQMRVQSAEHDMQITKLAKSKAKLKDEVAYLNIALEAKQMDVEQRKRQDKVRQLQMQDAFQQAGLVLPARLIDTSTHRRALTLGASTSVSEDTWTAMSISQTGGIFSSPTSAIAKRRVATRRPAATPARKEEHLRAVSNTAPSKVIKELPRRRGDVSGQRRAEPLSPLNV</sequence>
<dbReference type="HOGENOM" id="CLU_316652_0_0_1"/>
<feature type="compositionally biased region" description="Basic and acidic residues" evidence="5">
    <location>
        <begin position="17"/>
        <end position="30"/>
    </location>
</feature>
<feature type="coiled-coil region" evidence="4">
    <location>
        <begin position="662"/>
        <end position="689"/>
    </location>
</feature>
<dbReference type="GO" id="GO:0005794">
    <property type="term" value="C:Golgi apparatus"/>
    <property type="evidence" value="ECO:0007669"/>
    <property type="project" value="UniProtKB-SubCell"/>
</dbReference>
<proteinExistence type="predicted"/>
<feature type="region of interest" description="Disordered" evidence="5">
    <location>
        <begin position="1"/>
        <end position="77"/>
    </location>
</feature>
<dbReference type="PANTHER" id="PTHR18921">
    <property type="entry name" value="MYOSIN HEAVY CHAIN - RELATED"/>
    <property type="match status" value="1"/>
</dbReference>
<dbReference type="InParanoid" id="G7DT83"/>
<evidence type="ECO:0000256" key="2">
    <source>
        <dbReference type="ARBA" id="ARBA00023034"/>
    </source>
</evidence>
<dbReference type="PANTHER" id="PTHR18921:SF2">
    <property type="entry name" value="THYROID RECEPTOR-INTERACTING PROTEIN 11"/>
    <property type="match status" value="1"/>
</dbReference>
<evidence type="ECO:0000256" key="1">
    <source>
        <dbReference type="ARBA" id="ARBA00004555"/>
    </source>
</evidence>
<feature type="coiled-coil region" evidence="4">
    <location>
        <begin position="482"/>
        <end position="538"/>
    </location>
</feature>
<feature type="region of interest" description="Disordered" evidence="5">
    <location>
        <begin position="167"/>
        <end position="191"/>
    </location>
</feature>
<name>G7DT83_MIXOS</name>
<dbReference type="AlphaFoldDB" id="G7DT83"/>
<feature type="compositionally biased region" description="Polar residues" evidence="5">
    <location>
        <begin position="169"/>
        <end position="179"/>
    </location>
</feature>
<evidence type="ECO:0000313" key="7">
    <source>
        <dbReference type="Proteomes" id="UP000009131"/>
    </source>
</evidence>
<accession>G7DT83</accession>
<evidence type="ECO:0000313" key="6">
    <source>
        <dbReference type="EMBL" id="GAA93730.1"/>
    </source>
</evidence>
<feature type="coiled-coil region" evidence="4">
    <location>
        <begin position="718"/>
        <end position="752"/>
    </location>
</feature>
<dbReference type="EMBL" id="BABT02000025">
    <property type="protein sequence ID" value="GAA93730.1"/>
    <property type="molecule type" value="Genomic_DNA"/>
</dbReference>
<reference evidence="6 7" key="2">
    <citation type="journal article" date="2012" name="Open Biol.">
        <title>Characteristics of nucleosomes and linker DNA regions on the genome of the basidiomycete Mixia osmundae revealed by mono- and dinucleosome mapping.</title>
        <authorList>
            <person name="Nishida H."/>
            <person name="Kondo S."/>
            <person name="Matsumoto T."/>
            <person name="Suzuki Y."/>
            <person name="Yoshikawa H."/>
            <person name="Taylor T.D."/>
            <person name="Sugiyama J."/>
        </authorList>
    </citation>
    <scope>NUCLEOTIDE SEQUENCE [LARGE SCALE GENOMIC DNA]</scope>
    <source>
        <strain evidence="7">CBS 9802 / IAM 14324 / JCM 22182 / KY 12970</strain>
    </source>
</reference>
<comment type="caution">
    <text evidence="6">The sequence shown here is derived from an EMBL/GenBank/DDBJ whole genome shotgun (WGS) entry which is preliminary data.</text>
</comment>
<evidence type="ECO:0000256" key="5">
    <source>
        <dbReference type="SAM" id="MobiDB-lite"/>
    </source>
</evidence>
<dbReference type="GO" id="GO:0031267">
    <property type="term" value="F:small GTPase binding"/>
    <property type="evidence" value="ECO:0007669"/>
    <property type="project" value="TreeGrafter"/>
</dbReference>
<feature type="region of interest" description="Disordered" evidence="5">
    <location>
        <begin position="865"/>
        <end position="916"/>
    </location>
</feature>
<protein>
    <submittedName>
        <fullName evidence="6">Uncharacterized protein</fullName>
    </submittedName>
</protein>
<comment type="subcellular location">
    <subcellularLocation>
        <location evidence="1">Golgi apparatus</location>
    </subcellularLocation>
</comment>
<keyword evidence="7" id="KW-1185">Reference proteome</keyword>
<feature type="compositionally biased region" description="Basic and acidic residues" evidence="5">
    <location>
        <begin position="891"/>
        <end position="909"/>
    </location>
</feature>
<reference evidence="6 7" key="1">
    <citation type="journal article" date="2011" name="J. Gen. Appl. Microbiol.">
        <title>Draft genome sequencing of the enigmatic basidiomycete Mixia osmundae.</title>
        <authorList>
            <person name="Nishida H."/>
            <person name="Nagatsuka Y."/>
            <person name="Sugiyama J."/>
        </authorList>
    </citation>
    <scope>NUCLEOTIDE SEQUENCE [LARGE SCALE GENOMIC DNA]</scope>
    <source>
        <strain evidence="7">CBS 9802 / IAM 14324 / JCM 22182 / KY 12970</strain>
    </source>
</reference>
<dbReference type="GO" id="GO:0006888">
    <property type="term" value="P:endoplasmic reticulum to Golgi vesicle-mediated transport"/>
    <property type="evidence" value="ECO:0007669"/>
    <property type="project" value="TreeGrafter"/>
</dbReference>
<gene>
    <name evidence="6" type="primary">Mo00376</name>
    <name evidence="6" type="ORF">E5Q_00376</name>
</gene>
<dbReference type="Proteomes" id="UP000009131">
    <property type="component" value="Unassembled WGS sequence"/>
</dbReference>
<dbReference type="OrthoDB" id="2593174at2759"/>
<keyword evidence="2" id="KW-0333">Golgi apparatus</keyword>
<evidence type="ECO:0000256" key="4">
    <source>
        <dbReference type="SAM" id="Coils"/>
    </source>
</evidence>
<evidence type="ECO:0000256" key="3">
    <source>
        <dbReference type="ARBA" id="ARBA00023054"/>
    </source>
</evidence>
<dbReference type="GO" id="GO:0007030">
    <property type="term" value="P:Golgi organization"/>
    <property type="evidence" value="ECO:0007669"/>
    <property type="project" value="TreeGrafter"/>
</dbReference>
<feature type="compositionally biased region" description="Polar residues" evidence="5">
    <location>
        <begin position="35"/>
        <end position="56"/>
    </location>
</feature>